<gene>
    <name evidence="4" type="ORF">PCOR1329_LOCUS50467</name>
</gene>
<dbReference type="InterPro" id="IPR001179">
    <property type="entry name" value="PPIase_FKBP_dom"/>
</dbReference>
<organism evidence="4 5">
    <name type="scientific">Prorocentrum cordatum</name>
    <dbReference type="NCBI Taxonomy" id="2364126"/>
    <lineage>
        <taxon>Eukaryota</taxon>
        <taxon>Sar</taxon>
        <taxon>Alveolata</taxon>
        <taxon>Dinophyceae</taxon>
        <taxon>Prorocentrales</taxon>
        <taxon>Prorocentraceae</taxon>
        <taxon>Prorocentrum</taxon>
    </lineage>
</organism>
<feature type="compositionally biased region" description="Pro residues" evidence="2">
    <location>
        <begin position="27"/>
        <end position="50"/>
    </location>
</feature>
<dbReference type="EMBL" id="CAUYUJ010016108">
    <property type="protein sequence ID" value="CAK0861932.1"/>
    <property type="molecule type" value="Genomic_DNA"/>
</dbReference>
<dbReference type="InterPro" id="IPR046357">
    <property type="entry name" value="PPIase_dom_sf"/>
</dbReference>
<evidence type="ECO:0000313" key="5">
    <source>
        <dbReference type="Proteomes" id="UP001189429"/>
    </source>
</evidence>
<comment type="caution">
    <text evidence="4">The sequence shown here is derived from an EMBL/GenBank/DDBJ whole genome shotgun (WGS) entry which is preliminary data.</text>
</comment>
<keyword evidence="1" id="KW-0697">Rotamase</keyword>
<comment type="catalytic activity">
    <reaction evidence="1">
        <text>[protein]-peptidylproline (omega=180) = [protein]-peptidylproline (omega=0)</text>
        <dbReference type="Rhea" id="RHEA:16237"/>
        <dbReference type="Rhea" id="RHEA-COMP:10747"/>
        <dbReference type="Rhea" id="RHEA-COMP:10748"/>
        <dbReference type="ChEBI" id="CHEBI:83833"/>
        <dbReference type="ChEBI" id="CHEBI:83834"/>
        <dbReference type="EC" id="5.2.1.8"/>
    </reaction>
</comment>
<accession>A0ABN9UQ81</accession>
<keyword evidence="1" id="KW-0413">Isomerase</keyword>
<evidence type="ECO:0000256" key="1">
    <source>
        <dbReference type="PROSITE-ProRule" id="PRU00277"/>
    </source>
</evidence>
<sequence>MAFRWCSQACNSGYHADRNHLPSLVSPSPPSDFPGAPPHLLRPPPRPMAPTPRRGCAAAPTAPAGRSAEGPPGVGRAWRPRPRWQRLASRLAASAVAAAALRAAAWAWTPPALARRAVALGLGVGAALPQWRHGGARAENPRPYGYNPDAWKSRGRAVPPEAWRAIERLGANESSFTGTPSGLYFLDTKEGSGSRCCDEGVEVAVGWSIRRASGRLIDASRGFTSALTAGEELRFTPKRLILGIRGVGMRDDVVEAFREGVVGMREGGGRRLVVPPALGWYYPEQRPFPAEEARQQDLNVHRREPLLVDIVLRTVASAPAPPP</sequence>
<dbReference type="PROSITE" id="PS50059">
    <property type="entry name" value="FKBP_PPIASE"/>
    <property type="match status" value="1"/>
</dbReference>
<evidence type="ECO:0000259" key="3">
    <source>
        <dbReference type="PROSITE" id="PS50059"/>
    </source>
</evidence>
<feature type="region of interest" description="Disordered" evidence="2">
    <location>
        <begin position="21"/>
        <end position="79"/>
    </location>
</feature>
<protein>
    <recommendedName>
        <fullName evidence="1">peptidylprolyl isomerase</fullName>
        <ecNumber evidence="1">5.2.1.8</ecNumber>
    </recommendedName>
</protein>
<dbReference type="EC" id="5.2.1.8" evidence="1"/>
<reference evidence="4" key="1">
    <citation type="submission" date="2023-10" db="EMBL/GenBank/DDBJ databases">
        <authorList>
            <person name="Chen Y."/>
            <person name="Shah S."/>
            <person name="Dougan E. K."/>
            <person name="Thang M."/>
            <person name="Chan C."/>
        </authorList>
    </citation>
    <scope>NUCLEOTIDE SEQUENCE [LARGE SCALE GENOMIC DNA]</scope>
</reference>
<dbReference type="Proteomes" id="UP001189429">
    <property type="component" value="Unassembled WGS sequence"/>
</dbReference>
<evidence type="ECO:0000256" key="2">
    <source>
        <dbReference type="SAM" id="MobiDB-lite"/>
    </source>
</evidence>
<proteinExistence type="predicted"/>
<dbReference type="SUPFAM" id="SSF54534">
    <property type="entry name" value="FKBP-like"/>
    <property type="match status" value="1"/>
</dbReference>
<keyword evidence="5" id="KW-1185">Reference proteome</keyword>
<dbReference type="Gene3D" id="3.10.50.40">
    <property type="match status" value="1"/>
</dbReference>
<evidence type="ECO:0000313" key="4">
    <source>
        <dbReference type="EMBL" id="CAK0861932.1"/>
    </source>
</evidence>
<feature type="compositionally biased region" description="Low complexity" evidence="2">
    <location>
        <begin position="51"/>
        <end position="68"/>
    </location>
</feature>
<feature type="domain" description="PPIase FKBP-type" evidence="3">
    <location>
        <begin position="200"/>
        <end position="316"/>
    </location>
</feature>
<name>A0ABN9UQ81_9DINO</name>